<feature type="domain" description="Activator of Hsp90 ATPase homologue 1/2-like C-terminal" evidence="2">
    <location>
        <begin position="27"/>
        <end position="153"/>
    </location>
</feature>
<dbReference type="Pfam" id="PF08327">
    <property type="entry name" value="AHSA1"/>
    <property type="match status" value="1"/>
</dbReference>
<sequence>MQRGTKMNDKANSASARTINISRHFSATPEQVFDAWLDPDAVGSWLFASPNGVMKRVELDPRVGGHFVISEQRGNALAEHFGEFLQIDRPHRLVFGYNMAREDELTVVTVEIVATKDGCQLTLSHDIDPKWAQMIDLARAGWTTILEALAAVV</sequence>
<gene>
    <name evidence="3" type="ORF">ALOHA_HF4000009G21ctg1g10</name>
</gene>
<evidence type="ECO:0000256" key="1">
    <source>
        <dbReference type="ARBA" id="ARBA00006817"/>
    </source>
</evidence>
<protein>
    <submittedName>
        <fullName evidence="3">Putative Aha1 domain protein</fullName>
    </submittedName>
</protein>
<dbReference type="SUPFAM" id="SSF55961">
    <property type="entry name" value="Bet v1-like"/>
    <property type="match status" value="1"/>
</dbReference>
<proteinExistence type="inferred from homology"/>
<dbReference type="EMBL" id="EU016574">
    <property type="protein sequence ID" value="ABZ06374.1"/>
    <property type="molecule type" value="Genomic_DNA"/>
</dbReference>
<name>B3T1B5_9ZZZZ</name>
<accession>B3T1B5</accession>
<evidence type="ECO:0000313" key="3">
    <source>
        <dbReference type="EMBL" id="ABZ06374.1"/>
    </source>
</evidence>
<reference evidence="3" key="1">
    <citation type="journal article" date="2008" name="ISME J.">
        <title>Genomic patterns of recombination, clonal divergence and environment in marine microbial populations.</title>
        <authorList>
            <person name="Konstantinidis K.T."/>
            <person name="Delong E.F."/>
        </authorList>
    </citation>
    <scope>NUCLEOTIDE SEQUENCE</scope>
</reference>
<comment type="similarity">
    <text evidence="1">Belongs to the AHA1 family.</text>
</comment>
<dbReference type="AlphaFoldDB" id="B3T1B5"/>
<dbReference type="InterPro" id="IPR023393">
    <property type="entry name" value="START-like_dom_sf"/>
</dbReference>
<dbReference type="Gene3D" id="3.30.530.20">
    <property type="match status" value="1"/>
</dbReference>
<organism evidence="3">
    <name type="scientific">uncultured marine microorganism HF4000_009G21</name>
    <dbReference type="NCBI Taxonomy" id="455515"/>
    <lineage>
        <taxon>unclassified sequences</taxon>
        <taxon>environmental samples</taxon>
    </lineage>
</organism>
<dbReference type="InterPro" id="IPR013538">
    <property type="entry name" value="ASHA1/2-like_C"/>
</dbReference>
<dbReference type="CDD" id="cd07814">
    <property type="entry name" value="SRPBCC_CalC_Aha1-like"/>
    <property type="match status" value="1"/>
</dbReference>
<evidence type="ECO:0000259" key="2">
    <source>
        <dbReference type="Pfam" id="PF08327"/>
    </source>
</evidence>